<dbReference type="RefSeq" id="XP_009037124.1">
    <property type="nucleotide sequence ID" value="XM_009038876.1"/>
</dbReference>
<dbReference type="InterPro" id="IPR011992">
    <property type="entry name" value="EF-hand-dom_pair"/>
</dbReference>
<evidence type="ECO:0000256" key="8">
    <source>
        <dbReference type="SAM" id="MobiDB-lite"/>
    </source>
</evidence>
<dbReference type="SUPFAM" id="SSF144091">
    <property type="entry name" value="Rhomboid-like"/>
    <property type="match status" value="1"/>
</dbReference>
<dbReference type="GeneID" id="20228309"/>
<evidence type="ECO:0000256" key="3">
    <source>
        <dbReference type="ARBA" id="ARBA00022729"/>
    </source>
</evidence>
<gene>
    <name evidence="10" type="primary">HYP4</name>
    <name evidence="10" type="ORF">AURANDRAFT_71620</name>
</gene>
<feature type="coiled-coil region" evidence="7">
    <location>
        <begin position="729"/>
        <end position="756"/>
    </location>
</feature>
<evidence type="ECO:0000256" key="1">
    <source>
        <dbReference type="ARBA" id="ARBA00004141"/>
    </source>
</evidence>
<comment type="subcellular location">
    <subcellularLocation>
        <location evidence="1">Membrane</location>
        <topology evidence="1">Multi-pass membrane protein</topology>
    </subcellularLocation>
</comment>
<keyword evidence="4" id="KW-0106">Calcium</keyword>
<name>F0Y939_AURAN</name>
<dbReference type="GO" id="GO:0016020">
    <property type="term" value="C:membrane"/>
    <property type="evidence" value="ECO:0007669"/>
    <property type="project" value="UniProtKB-SubCell"/>
</dbReference>
<dbReference type="InterPro" id="IPR022764">
    <property type="entry name" value="Peptidase_S54_rhomboid_dom"/>
</dbReference>
<dbReference type="PROSITE" id="PS50222">
    <property type="entry name" value="EF_HAND_2"/>
    <property type="match status" value="1"/>
</dbReference>
<evidence type="ECO:0000256" key="2">
    <source>
        <dbReference type="ARBA" id="ARBA00022692"/>
    </source>
</evidence>
<dbReference type="InParanoid" id="F0Y939"/>
<keyword evidence="3" id="KW-0732">Signal</keyword>
<dbReference type="OrthoDB" id="206480at2759"/>
<dbReference type="PANTHER" id="PTHR43037">
    <property type="entry name" value="UNNAMED PRODUCT-RELATED"/>
    <property type="match status" value="1"/>
</dbReference>
<dbReference type="InterPro" id="IPR018247">
    <property type="entry name" value="EF_Hand_1_Ca_BS"/>
</dbReference>
<dbReference type="InterPro" id="IPR002048">
    <property type="entry name" value="EF_hand_dom"/>
</dbReference>
<dbReference type="PANTHER" id="PTHR43037:SF4">
    <property type="entry name" value="PEPTIDASE S9 PROLYL OLIGOPEPTIDASE CATALYTIC DOMAIN-CONTAINING PROTEIN"/>
    <property type="match status" value="1"/>
</dbReference>
<evidence type="ECO:0000313" key="10">
    <source>
        <dbReference type="EMBL" id="EGB08408.1"/>
    </source>
</evidence>
<keyword evidence="11" id="KW-1185">Reference proteome</keyword>
<evidence type="ECO:0000256" key="4">
    <source>
        <dbReference type="ARBA" id="ARBA00022837"/>
    </source>
</evidence>
<dbReference type="KEGG" id="aaf:AURANDRAFT_71620"/>
<dbReference type="InterPro" id="IPR029058">
    <property type="entry name" value="AB_hydrolase_fold"/>
</dbReference>
<keyword evidence="5" id="KW-1133">Transmembrane helix</keyword>
<dbReference type="GO" id="GO:0004252">
    <property type="term" value="F:serine-type endopeptidase activity"/>
    <property type="evidence" value="ECO:0007669"/>
    <property type="project" value="InterPro"/>
</dbReference>
<dbReference type="GO" id="GO:0005509">
    <property type="term" value="F:calcium ion binding"/>
    <property type="evidence" value="ECO:0007669"/>
    <property type="project" value="InterPro"/>
</dbReference>
<evidence type="ECO:0000256" key="5">
    <source>
        <dbReference type="ARBA" id="ARBA00022989"/>
    </source>
</evidence>
<dbReference type="Pfam" id="PF01694">
    <property type="entry name" value="Rhomboid"/>
    <property type="match status" value="1"/>
</dbReference>
<reference evidence="10 11" key="1">
    <citation type="journal article" date="2011" name="Proc. Natl. Acad. Sci. U.S.A.">
        <title>Niche of harmful alga Aureococcus anophagefferens revealed through ecogenomics.</title>
        <authorList>
            <person name="Gobler C.J."/>
            <person name="Berry D.L."/>
            <person name="Dyhrman S.T."/>
            <person name="Wilhelm S.W."/>
            <person name="Salamov A."/>
            <person name="Lobanov A.V."/>
            <person name="Zhang Y."/>
            <person name="Collier J.L."/>
            <person name="Wurch L.L."/>
            <person name="Kustka A.B."/>
            <person name="Dill B.D."/>
            <person name="Shah M."/>
            <person name="VerBerkmoes N.C."/>
            <person name="Kuo A."/>
            <person name="Terry A."/>
            <person name="Pangilinan J."/>
            <person name="Lindquist E.A."/>
            <person name="Lucas S."/>
            <person name="Paulsen I.T."/>
            <person name="Hattenrath-Lehmann T.K."/>
            <person name="Talmage S.C."/>
            <person name="Walker E.A."/>
            <person name="Koch F."/>
            <person name="Burson A.M."/>
            <person name="Marcoval M.A."/>
            <person name="Tang Y.Z."/>
            <person name="Lecleir G.R."/>
            <person name="Coyne K.J."/>
            <person name="Berg G.M."/>
            <person name="Bertrand E.M."/>
            <person name="Saito M.A."/>
            <person name="Gladyshev V.N."/>
            <person name="Grigoriev I.V."/>
        </authorList>
    </citation>
    <scope>NUCLEOTIDE SEQUENCE [LARGE SCALE GENOMIC DNA]</scope>
    <source>
        <strain evidence="11">CCMP 1984</strain>
    </source>
</reference>
<dbReference type="PROSITE" id="PS00018">
    <property type="entry name" value="EF_HAND_1"/>
    <property type="match status" value="1"/>
</dbReference>
<feature type="coiled-coil region" evidence="7">
    <location>
        <begin position="269"/>
        <end position="299"/>
    </location>
</feature>
<evidence type="ECO:0000313" key="11">
    <source>
        <dbReference type="Proteomes" id="UP000002729"/>
    </source>
</evidence>
<evidence type="ECO:0000259" key="9">
    <source>
        <dbReference type="PROSITE" id="PS50222"/>
    </source>
</evidence>
<feature type="compositionally biased region" description="Basic residues" evidence="8">
    <location>
        <begin position="45"/>
        <end position="59"/>
    </location>
</feature>
<dbReference type="InterPro" id="IPR050955">
    <property type="entry name" value="Plant_Biomass_Hydrol_Est"/>
</dbReference>
<sequence>MVTCRQIQELTKARLEGSVPSYPEQWIEGPMARRDRAMMRRGMLRRRLPKVKGAAKKAARSPSPPGSAGNGRPPSPNRGHVPMRGPKTQVLGSGKAGGEGDEPTSLALPLKPLRWPRVRDEQLQTVCSIKCMLKELHAYLQANSSTLVEALPRRSVNGEGFVSIVTLHRWLCSLKREPGNGPTGVEGLRLSLTPDAETIRSRALAVRSQYARGKPIPPAVIRSMVNFLDREDRGVILMADFMECFRVAKRLALDLDRITPSKKDLVVLKSQQEEEKARALEQQEQTIDEEEEVEEVDKELSWYDEDVELTQRRKVKEAATEGDEDAQPSLASSYGAVNEADVHELVDVLFSEYDELLLQELEASSRVLKRLWAVAREGHRYGYRSRAEGEEKERALAASYKPISERDSVSTFRGEAGMGSQRETGADDPVGLLEGAEPPLHVARVFVALDDYLATKEGMRFMEFVKMKSAPQASVFAVGTGIAEAYASVHDVRAVLAALFEGASRVEDAKKAREAARAAKTALLALEMDAAAPSGASSIEQQMKRAGIDSVFRRVEFLTARRGLRLRDVCELMDTANSGTVGVAKIVAFMQAISLRTPPPSYEAARVKNADKAAVAAAANAARAKEELDFTIRMRAAEESGCFASFALLDRYFCRFQLKAEDIWYHGRAKKEGFRRAAECKTDDSDALAAGEFHKLLLQAKVSLTFEQVKKLVAYLDTDGSGKIEHDELQAAILDYRRFKRAKQRLELKRASAERRLFLDRQVLLLLQYLVLVGEGNKLKDQQYQAYATAALGNANANEAKDEALRETMAQVGPNGPHDQFINVVDMQRAIEKSSNLAIAQYFREVRERLHSDALESMLRPADKTLVKDAATASVAAVAVAAAVGSQFSTCAHWSASLVDKCRSALSQDLPHDLSHFVAPFVEPLCGTLAEGHWALCAIVVANAACYLPAKVHLDAWAISRHTLSHERLLKSQLAHANHGHILGNMLTLLAVGSEVSAALGCNQLLLLALYLACGWAGGVAAALLSPAHTRTVGASGAVSGVILALSVLRPNAAVDILGDVKAAHPLMLLFGTLMADLTRGGISWPSGKTEYEGDPLAAHGGVYAQLDGAAPPPRFAEHGGDLGGWRDAAAAADGAARLGHDHVDVQGLMRSPPLGTSQDVIHVQYWVAGKMRVTRNGTYTVSCRSLHAFELRDANGVIIGPLLGDVYGRGHATPLKLGAGAYDVVSRVRGKLPLQFSCAATWVHTKHVGLAAKVVGAAPDLVRGRFVNDAAVLCLELRNLSPTAWKFAHATLTDAGGGFALGGAADPVSLAPGSTTSVLLRLAANGPADDVEADGCAEYEIYVAAVVVKGALRCRARSQSALMTFADGDGSLGAAGVLFPRRGDGAGNSVVLSLAGVGVSAQAQADAYKRKVDEADADYTFGFEDLWVLCPDRAGPHNWEDLGLRTAERAVRVLAADRGADATNIVVHGHSRGGHGAWGFAVRFPDLVRGVFSACGWSSREEYGDANNLWTHETALAHADRALLGTLQGAVGDNDNALFLANLRGAKALVRVASRDRTVSPWFGRKVARLLDEHGADVELDSVDADHWWWDTARPNDGGAVHDDAARAFTLAAAAARRTTLADVLAKGPVTVVAGSPQTYGGRFGLRVVDRPDPGARAFATFKSNASLETRNARRLALAGEALAALPLTIDGDRVDAPETCCDSLDLCRENASWAPCAAPPRRPPELRGPMRHFFAEPWVVVLPRDYSDAELALATYVASNHYVWARTSTRVVSLADAAPLRNSHRFLYLGLRAQDRFPDTDGWPVRDVGGALRVGDCAVDAADGPGAAFLAPSPAGRLDLVVTASRAETLAWLATTTFASNQPHTRAPFSNMLPDFVLVDEDARWTGVGGVRAAGYFDDAWGVASGFFSC</sequence>
<dbReference type="Proteomes" id="UP000002729">
    <property type="component" value="Unassembled WGS sequence"/>
</dbReference>
<protein>
    <submittedName>
        <fullName evidence="10">Uncharacterized protein HYP4</fullName>
    </submittedName>
</protein>
<feature type="region of interest" description="Disordered" evidence="8">
    <location>
        <begin position="45"/>
        <end position="108"/>
    </location>
</feature>
<proteinExistence type="predicted"/>
<organism evidence="11">
    <name type="scientific">Aureococcus anophagefferens</name>
    <name type="common">Harmful bloom alga</name>
    <dbReference type="NCBI Taxonomy" id="44056"/>
    <lineage>
        <taxon>Eukaryota</taxon>
        <taxon>Sar</taxon>
        <taxon>Stramenopiles</taxon>
        <taxon>Ochrophyta</taxon>
        <taxon>Pelagophyceae</taxon>
        <taxon>Pelagomonadales</taxon>
        <taxon>Pelagomonadaceae</taxon>
        <taxon>Aureococcus</taxon>
    </lineage>
</organism>
<dbReference type="Gene3D" id="1.10.238.10">
    <property type="entry name" value="EF-hand"/>
    <property type="match status" value="1"/>
</dbReference>
<evidence type="ECO:0000256" key="6">
    <source>
        <dbReference type="ARBA" id="ARBA00023136"/>
    </source>
</evidence>
<dbReference type="Gene3D" id="3.40.50.1820">
    <property type="entry name" value="alpha/beta hydrolase"/>
    <property type="match status" value="1"/>
</dbReference>
<accession>F0Y939</accession>
<dbReference type="eggNOG" id="ENOG502QS8J">
    <property type="taxonomic scope" value="Eukaryota"/>
</dbReference>
<dbReference type="SUPFAM" id="SSF47473">
    <property type="entry name" value="EF-hand"/>
    <property type="match status" value="1"/>
</dbReference>
<evidence type="ECO:0000256" key="7">
    <source>
        <dbReference type="SAM" id="Coils"/>
    </source>
</evidence>
<feature type="domain" description="EF-hand" evidence="9">
    <location>
        <begin position="704"/>
        <end position="739"/>
    </location>
</feature>
<dbReference type="SUPFAM" id="SSF53474">
    <property type="entry name" value="alpha/beta-Hydrolases"/>
    <property type="match status" value="1"/>
</dbReference>
<keyword evidence="2" id="KW-0812">Transmembrane</keyword>
<dbReference type="Gene3D" id="1.20.1540.10">
    <property type="entry name" value="Rhomboid-like"/>
    <property type="match status" value="1"/>
</dbReference>
<dbReference type="EMBL" id="GL833128">
    <property type="protein sequence ID" value="EGB08408.1"/>
    <property type="molecule type" value="Genomic_DNA"/>
</dbReference>
<dbReference type="InterPro" id="IPR035952">
    <property type="entry name" value="Rhomboid-like_sf"/>
</dbReference>
<keyword evidence="7" id="KW-0175">Coiled coil</keyword>
<keyword evidence="6" id="KW-0472">Membrane</keyword>